<evidence type="ECO:0000256" key="1">
    <source>
        <dbReference type="ARBA" id="ARBA00022729"/>
    </source>
</evidence>
<evidence type="ECO:0000259" key="4">
    <source>
        <dbReference type="Pfam" id="PF02872"/>
    </source>
</evidence>
<evidence type="ECO:0000313" key="6">
    <source>
        <dbReference type="Proteomes" id="UP000737171"/>
    </source>
</evidence>
<dbReference type="Gene3D" id="3.60.21.10">
    <property type="match status" value="1"/>
</dbReference>
<dbReference type="PROSITE" id="PS51257">
    <property type="entry name" value="PROKAR_LIPOPROTEIN"/>
    <property type="match status" value="1"/>
</dbReference>
<feature type="chain" id="PRO_5044969542" evidence="2">
    <location>
        <begin position="33"/>
        <end position="604"/>
    </location>
</feature>
<protein>
    <submittedName>
        <fullName evidence="5">Bifunctional metallophosphatase/5'-nucleotidase</fullName>
    </submittedName>
</protein>
<keyword evidence="1 2" id="KW-0732">Signal</keyword>
<dbReference type="Pfam" id="PF02872">
    <property type="entry name" value="5_nucleotid_C"/>
    <property type="match status" value="1"/>
</dbReference>
<feature type="domain" description="Calcineurin-like phosphoesterase" evidence="3">
    <location>
        <begin position="45"/>
        <end position="307"/>
    </location>
</feature>
<proteinExistence type="inferred from homology"/>
<dbReference type="SUPFAM" id="SSF55816">
    <property type="entry name" value="5'-nucleotidase (syn. UDP-sugar hydrolase), C-terminal domain"/>
    <property type="match status" value="1"/>
</dbReference>
<accession>A0ABX2EKR1</accession>
<evidence type="ECO:0000259" key="3">
    <source>
        <dbReference type="Pfam" id="PF00149"/>
    </source>
</evidence>
<feature type="signal peptide" evidence="2">
    <location>
        <begin position="1"/>
        <end position="32"/>
    </location>
</feature>
<comment type="caution">
    <text evidence="5">The sequence shown here is derived from an EMBL/GenBank/DDBJ whole genome shotgun (WGS) entry which is preliminary data.</text>
</comment>
<dbReference type="RefSeq" id="WP_173125752.1">
    <property type="nucleotide sequence ID" value="NZ_JABRWJ010000006.1"/>
</dbReference>
<dbReference type="Pfam" id="PF00149">
    <property type="entry name" value="Metallophos"/>
    <property type="match status" value="1"/>
</dbReference>
<dbReference type="InterPro" id="IPR006179">
    <property type="entry name" value="5_nucleotidase/apyrase"/>
</dbReference>
<evidence type="ECO:0000256" key="2">
    <source>
        <dbReference type="RuleBase" id="RU362119"/>
    </source>
</evidence>
<dbReference type="PRINTS" id="PR01607">
    <property type="entry name" value="APYRASEFAMLY"/>
</dbReference>
<dbReference type="Proteomes" id="UP000737171">
    <property type="component" value="Unassembled WGS sequence"/>
</dbReference>
<evidence type="ECO:0000313" key="5">
    <source>
        <dbReference type="EMBL" id="NRF69227.1"/>
    </source>
</evidence>
<dbReference type="SUPFAM" id="SSF56300">
    <property type="entry name" value="Metallo-dependent phosphatases"/>
    <property type="match status" value="1"/>
</dbReference>
<dbReference type="InterPro" id="IPR004843">
    <property type="entry name" value="Calcineurin-like_PHP"/>
</dbReference>
<name>A0ABX2EKR1_9BURK</name>
<dbReference type="PANTHER" id="PTHR11575">
    <property type="entry name" value="5'-NUCLEOTIDASE-RELATED"/>
    <property type="match status" value="1"/>
</dbReference>
<dbReference type="EMBL" id="JABRWJ010000006">
    <property type="protein sequence ID" value="NRF69227.1"/>
    <property type="molecule type" value="Genomic_DNA"/>
</dbReference>
<comment type="similarity">
    <text evidence="2">Belongs to the 5'-nucleotidase family.</text>
</comment>
<dbReference type="InterPro" id="IPR029052">
    <property type="entry name" value="Metallo-depent_PP-like"/>
</dbReference>
<dbReference type="InterPro" id="IPR036907">
    <property type="entry name" value="5'-Nucleotdase_C_sf"/>
</dbReference>
<dbReference type="Gene3D" id="3.90.780.10">
    <property type="entry name" value="5'-Nucleotidase, C-terminal domain"/>
    <property type="match status" value="1"/>
</dbReference>
<dbReference type="PANTHER" id="PTHR11575:SF24">
    <property type="entry name" value="5'-NUCLEOTIDASE"/>
    <property type="match status" value="1"/>
</dbReference>
<keyword evidence="2" id="KW-0547">Nucleotide-binding</keyword>
<keyword evidence="2" id="KW-0378">Hydrolase</keyword>
<reference evidence="5 6" key="1">
    <citation type="submission" date="2020-05" db="EMBL/GenBank/DDBJ databases">
        <title>Aquincola sp. isolate from soil.</title>
        <authorList>
            <person name="Han J."/>
            <person name="Kim D.-U."/>
        </authorList>
    </citation>
    <scope>NUCLEOTIDE SEQUENCE [LARGE SCALE GENOMIC DNA]</scope>
    <source>
        <strain evidence="5 6">S2</strain>
    </source>
</reference>
<sequence>MRFARRRFRLATGAFTASLAAVLAGCSTAPIAPPQPVQPVQPVQLRVIGFNDFHGHLEPSGMTLSLPDPAKPGATQRVTVGGAAAFAGLVNRLRAGSPHSVVVSSGDMIGGAPLVSTLFRHESTIEVMNRMGVEVGAPGNHEFDAGSVELQRVLAGGCGPNPPGAMTNSCALQPYAGARFQLVAANVERADGAHLLAPSWVKQVGPVKVGFIGAVTRWTPGIVVPSGVAGLRFVDEAEAINRAAAALKAQGVHTLVVTMHEGGEIGGPQQAGDWNDERCPGLRGPIVDLAKRITPDVDLILTGHSHQGYRCVVDGRPIIQSFSYSRALSATDLFIDPKTGRVDRAATRSRNLPVFNEHTEAAQRTAIAAAQPAPWDAVLRDATPDAAVAQQVAVFSAAAAPRTLRVVGRIAGSFERGERGKGDSAAGRLIADAQWAATRAPAQGGAQLALMNPGGIRSDLHCRGTPPCAVTFGDVFTMQPFGNSLVVMSFSGAELKALLESQQPPGRAGAHLLHPSASLRYRWVASAPHGQRVQDLSIDGTPLRPEATYRVTVNSYLAEGGDGFTLLKTGRDRLGGAVDLDALLEYLRTTTLAPVAAPRITWVD</sequence>
<feature type="domain" description="5'-Nucleotidase C-terminal" evidence="4">
    <location>
        <begin position="406"/>
        <end position="568"/>
    </location>
</feature>
<dbReference type="InterPro" id="IPR008334">
    <property type="entry name" value="5'-Nucleotdase_C"/>
</dbReference>
<organism evidence="5 6">
    <name type="scientific">Pseudaquabacterium terrae</name>
    <dbReference type="NCBI Taxonomy" id="2732868"/>
    <lineage>
        <taxon>Bacteria</taxon>
        <taxon>Pseudomonadati</taxon>
        <taxon>Pseudomonadota</taxon>
        <taxon>Betaproteobacteria</taxon>
        <taxon>Burkholderiales</taxon>
        <taxon>Sphaerotilaceae</taxon>
        <taxon>Pseudaquabacterium</taxon>
    </lineage>
</organism>
<keyword evidence="6" id="KW-1185">Reference proteome</keyword>
<gene>
    <name evidence="5" type="ORF">HLB44_19710</name>
</gene>